<feature type="compositionally biased region" description="Basic and acidic residues" evidence="5">
    <location>
        <begin position="1876"/>
        <end position="1885"/>
    </location>
</feature>
<keyword evidence="3 9" id="KW-0347">Helicase</keyword>
<dbReference type="InterPro" id="IPR056474">
    <property type="entry name" value="SEN1_barrel"/>
</dbReference>
<feature type="compositionally biased region" description="Low complexity" evidence="5">
    <location>
        <begin position="1937"/>
        <end position="1950"/>
    </location>
</feature>
<dbReference type="GO" id="GO:0016787">
    <property type="term" value="F:hydrolase activity"/>
    <property type="evidence" value="ECO:0007669"/>
    <property type="project" value="UniProtKB-KW"/>
</dbReference>
<evidence type="ECO:0000256" key="4">
    <source>
        <dbReference type="ARBA" id="ARBA00022840"/>
    </source>
</evidence>
<evidence type="ECO:0000259" key="7">
    <source>
        <dbReference type="Pfam" id="PF13087"/>
    </source>
</evidence>
<dbReference type="GO" id="GO:0005524">
    <property type="term" value="F:ATP binding"/>
    <property type="evidence" value="ECO:0007669"/>
    <property type="project" value="UniProtKB-KW"/>
</dbReference>
<reference evidence="9" key="1">
    <citation type="journal article" date="2023" name="Nat. Commun.">
        <title>Diploid and tetraploid genomes of Acorus and the evolution of monocots.</title>
        <authorList>
            <person name="Ma L."/>
            <person name="Liu K.W."/>
            <person name="Li Z."/>
            <person name="Hsiao Y.Y."/>
            <person name="Qi Y."/>
            <person name="Fu T."/>
            <person name="Tang G.D."/>
            <person name="Zhang D."/>
            <person name="Sun W.H."/>
            <person name="Liu D.K."/>
            <person name="Li Y."/>
            <person name="Chen G.Z."/>
            <person name="Liu X.D."/>
            <person name="Liao X.Y."/>
            <person name="Jiang Y.T."/>
            <person name="Yu X."/>
            <person name="Hao Y."/>
            <person name="Huang J."/>
            <person name="Zhao X.W."/>
            <person name="Ke S."/>
            <person name="Chen Y.Y."/>
            <person name="Wu W.L."/>
            <person name="Hsu J.L."/>
            <person name="Lin Y.F."/>
            <person name="Huang M.D."/>
            <person name="Li C.Y."/>
            <person name="Huang L."/>
            <person name="Wang Z.W."/>
            <person name="Zhao X."/>
            <person name="Zhong W.Y."/>
            <person name="Peng D.H."/>
            <person name="Ahmad S."/>
            <person name="Lan S."/>
            <person name="Zhang J.S."/>
            <person name="Tsai W.C."/>
            <person name="Van de Peer Y."/>
            <person name="Liu Z.J."/>
        </authorList>
    </citation>
    <scope>NUCLEOTIDE SEQUENCE</scope>
    <source>
        <strain evidence="9">SCP</strain>
    </source>
</reference>
<feature type="domain" description="DNA2/NAM7 helicase-like C-terminal" evidence="7">
    <location>
        <begin position="1527"/>
        <end position="1733"/>
    </location>
</feature>
<dbReference type="Pfam" id="PF13086">
    <property type="entry name" value="AAA_11"/>
    <property type="match status" value="1"/>
</dbReference>
<evidence type="ECO:0000256" key="3">
    <source>
        <dbReference type="ARBA" id="ARBA00022806"/>
    </source>
</evidence>
<evidence type="ECO:0000256" key="1">
    <source>
        <dbReference type="ARBA" id="ARBA00022741"/>
    </source>
</evidence>
<feature type="compositionally biased region" description="Polar residues" evidence="5">
    <location>
        <begin position="1958"/>
        <end position="1967"/>
    </location>
</feature>
<dbReference type="EMBL" id="JAUJYN010000003">
    <property type="protein sequence ID" value="KAK1275909.1"/>
    <property type="molecule type" value="Genomic_DNA"/>
</dbReference>
<keyword evidence="2" id="KW-0378">Hydrolase</keyword>
<dbReference type="InterPro" id="IPR041679">
    <property type="entry name" value="DNA2/NAM7-like_C"/>
</dbReference>
<feature type="domain" description="DNA2/NAM7 helicase helicase" evidence="6">
    <location>
        <begin position="1175"/>
        <end position="1506"/>
    </location>
</feature>
<dbReference type="Gene3D" id="3.40.50.300">
    <property type="entry name" value="P-loop containing nucleotide triphosphate hydrolases"/>
    <property type="match status" value="2"/>
</dbReference>
<feature type="domain" description="Helicase SEN1 beta-barrel" evidence="8">
    <location>
        <begin position="1012"/>
        <end position="1117"/>
    </location>
</feature>
<feature type="region of interest" description="Disordered" evidence="5">
    <location>
        <begin position="836"/>
        <end position="860"/>
    </location>
</feature>
<dbReference type="Proteomes" id="UP001179952">
    <property type="component" value="Unassembled WGS sequence"/>
</dbReference>
<feature type="region of interest" description="Disordered" evidence="5">
    <location>
        <begin position="769"/>
        <end position="796"/>
    </location>
</feature>
<evidence type="ECO:0000259" key="8">
    <source>
        <dbReference type="Pfam" id="PF23576"/>
    </source>
</evidence>
<dbReference type="InterPro" id="IPR047187">
    <property type="entry name" value="SF1_C_Upf1"/>
</dbReference>
<keyword evidence="10" id="KW-1185">Reference proteome</keyword>
<name>A0AAV9BGV3_ACOGR</name>
<dbReference type="InterPro" id="IPR041677">
    <property type="entry name" value="DNA2/NAM7_AAA_11"/>
</dbReference>
<dbReference type="FunFam" id="3.40.50.300:FF:000326">
    <property type="entry name" value="P-loop containing nucleoside triphosphate hydrolase"/>
    <property type="match status" value="1"/>
</dbReference>
<feature type="region of interest" description="Disordered" evidence="5">
    <location>
        <begin position="1937"/>
        <end position="1998"/>
    </location>
</feature>
<evidence type="ECO:0000256" key="5">
    <source>
        <dbReference type="SAM" id="MobiDB-lite"/>
    </source>
</evidence>
<dbReference type="Pfam" id="PF23576">
    <property type="entry name" value="SEN1_barrel"/>
    <property type="match status" value="1"/>
</dbReference>
<evidence type="ECO:0000313" key="10">
    <source>
        <dbReference type="Proteomes" id="UP001179952"/>
    </source>
</evidence>
<proteinExistence type="predicted"/>
<dbReference type="InterPro" id="IPR027417">
    <property type="entry name" value="P-loop_NTPase"/>
</dbReference>
<dbReference type="CDD" id="cd18042">
    <property type="entry name" value="DEXXQc_SETX"/>
    <property type="match status" value="1"/>
</dbReference>
<dbReference type="PANTHER" id="PTHR10887">
    <property type="entry name" value="DNA2/NAM7 HELICASE FAMILY"/>
    <property type="match status" value="1"/>
</dbReference>
<keyword evidence="1" id="KW-0547">Nucleotide-binding</keyword>
<organism evidence="9 10">
    <name type="scientific">Acorus gramineus</name>
    <name type="common">Dwarf sweet flag</name>
    <dbReference type="NCBI Taxonomy" id="55184"/>
    <lineage>
        <taxon>Eukaryota</taxon>
        <taxon>Viridiplantae</taxon>
        <taxon>Streptophyta</taxon>
        <taxon>Embryophyta</taxon>
        <taxon>Tracheophyta</taxon>
        <taxon>Spermatophyta</taxon>
        <taxon>Magnoliopsida</taxon>
        <taxon>Liliopsida</taxon>
        <taxon>Acoraceae</taxon>
        <taxon>Acorus</taxon>
    </lineage>
</organism>
<evidence type="ECO:0000259" key="6">
    <source>
        <dbReference type="Pfam" id="PF13086"/>
    </source>
</evidence>
<comment type="caution">
    <text evidence="9">The sequence shown here is derived from an EMBL/GenBank/DDBJ whole genome shotgun (WGS) entry which is preliminary data.</text>
</comment>
<dbReference type="SUPFAM" id="SSF52540">
    <property type="entry name" value="P-loop containing nucleoside triphosphate hydrolases"/>
    <property type="match status" value="1"/>
</dbReference>
<dbReference type="InterPro" id="IPR045055">
    <property type="entry name" value="DNA2/NAM7-like"/>
</dbReference>
<reference evidence="9" key="2">
    <citation type="submission" date="2023-06" db="EMBL/GenBank/DDBJ databases">
        <authorList>
            <person name="Ma L."/>
            <person name="Liu K.-W."/>
            <person name="Li Z."/>
            <person name="Hsiao Y.-Y."/>
            <person name="Qi Y."/>
            <person name="Fu T."/>
            <person name="Tang G."/>
            <person name="Zhang D."/>
            <person name="Sun W.-H."/>
            <person name="Liu D.-K."/>
            <person name="Li Y."/>
            <person name="Chen G.-Z."/>
            <person name="Liu X.-D."/>
            <person name="Liao X.-Y."/>
            <person name="Jiang Y.-T."/>
            <person name="Yu X."/>
            <person name="Hao Y."/>
            <person name="Huang J."/>
            <person name="Zhao X.-W."/>
            <person name="Ke S."/>
            <person name="Chen Y.-Y."/>
            <person name="Wu W.-L."/>
            <person name="Hsu J.-L."/>
            <person name="Lin Y.-F."/>
            <person name="Huang M.-D."/>
            <person name="Li C.-Y."/>
            <person name="Huang L."/>
            <person name="Wang Z.-W."/>
            <person name="Zhao X."/>
            <person name="Zhong W.-Y."/>
            <person name="Peng D.-H."/>
            <person name="Ahmad S."/>
            <person name="Lan S."/>
            <person name="Zhang J.-S."/>
            <person name="Tsai W.-C."/>
            <person name="Van De Peer Y."/>
            <person name="Liu Z.-J."/>
        </authorList>
    </citation>
    <scope>NUCLEOTIDE SEQUENCE</scope>
    <source>
        <strain evidence="9">SCP</strain>
        <tissue evidence="9">Leaves</tissue>
    </source>
</reference>
<evidence type="ECO:0000256" key="2">
    <source>
        <dbReference type="ARBA" id="ARBA00022801"/>
    </source>
</evidence>
<keyword evidence="4" id="KW-0067">ATP-binding</keyword>
<dbReference type="CDD" id="cd18808">
    <property type="entry name" value="SF1_C_Upf1"/>
    <property type="match status" value="1"/>
</dbReference>
<dbReference type="PANTHER" id="PTHR10887:SF495">
    <property type="entry name" value="HELICASE SENATAXIN ISOFORM X1-RELATED"/>
    <property type="match status" value="1"/>
</dbReference>
<evidence type="ECO:0000313" key="9">
    <source>
        <dbReference type="EMBL" id="KAK1275909.1"/>
    </source>
</evidence>
<feature type="region of interest" description="Disordered" evidence="5">
    <location>
        <begin position="1819"/>
        <end position="1906"/>
    </location>
</feature>
<accession>A0AAV9BGV3</accession>
<dbReference type="Pfam" id="PF13087">
    <property type="entry name" value="AAA_12"/>
    <property type="match status" value="1"/>
</dbReference>
<dbReference type="GO" id="GO:0005694">
    <property type="term" value="C:chromosome"/>
    <property type="evidence" value="ECO:0007669"/>
    <property type="project" value="UniProtKB-ARBA"/>
</dbReference>
<protein>
    <submittedName>
        <fullName evidence="9">Helicase MAGATAMA 3</fullName>
    </submittedName>
</protein>
<dbReference type="GO" id="GO:0004386">
    <property type="term" value="F:helicase activity"/>
    <property type="evidence" value="ECO:0007669"/>
    <property type="project" value="UniProtKB-KW"/>
</dbReference>
<sequence length="1998" mass="222540">MANRTCSRRELLERWRGIEEEEDDDDPPPSKQRQIRRTKDEWFSDTFNHLISLPKETHIWCGCWELMGPLLETFHNYFEEKHDSSSLKLIWDRISREMRECTQCICQHHQAQEMYSTEYEPDTVGPLLTLLRILDEERITEHLKDINGRITRREYDLECYNAEENLLEMRVYEEAKMSPNQVLMYPILLDDQSLVKEFQIFIEAIDNSHELTLAGQQQYPGVYALLFLKSGRARAIGLRLAGCMGNLRRAKDLEPLQPLLKRCIGILEADVMPPTLETSRPRLHLERVDAWLGIKTLMQAMAKDHIFIECDAEHIIGGPPLLCSLKDSSLHNSLQQPAFDLIQTIIVSDAAALISLRLKDQVPSVIGMSSCTDLNDDEDEILFAHASEGVESTGWTEISVQSALAFQESKEWFCVPMLWINVMFEINPTTLPISFSKAVLWGLSRFPMMEPESNIETTLPIKDWLSLYADQISASFGWEVPRGSDDGGDGMVSRNSVKASAMLIPLIRTFKRCAASFVIQMEKAEFQKQCTWEPKMAESLILLLIDPNDSVRQAVRVLMEYFSKTREGGFLRQPILDHLPVTTPDCSPNIMDMRSWEKFSCLLSRVMWPSMLKCLAEGKAFLNSKSSQVSFLEDTVAINVLREQVSQLSVSLSEQISDTIETGVCKKKPSFLEPLPPETKGSAARSYLNDLPNKSCKNEVIVVSDDEGENVASPKVVGLSGSEINQQAINEIGLASADMSIIGNNDQGGSLRSTIPRNLSKNIVTEVAGNSRFSSQKPDNEVPGTDHLSSAISSQSRFSSQKLGNEVLGTDHLSSTLTSSIGARDRSLECDNRKFDSAHQSSIQSVASKSSDKLARNSSTVVDQEKEDALIKELISDKSDDPLDVALNNARHPTPMLTKPSASVPKRKVIQLQMPIETKSAYLRKLNAIVKRFKPPKLDEWYKPILEIDYFSVVGLSSLHEGEHSSKTNLKEVPSCFQSADHYVEIFRPLVLEEFKAQLRNSYMEISSLEEMFCGSICVLSVEKIDEFHLLRCLPDDQESTAFRGCSENDLVLLSKEPLKHSTQNLHVVGKVERREKSHKSRSSILVIRLYLPNSLLRLNKVNRLLIERSKWFVTRIMSITPQLREFQALSSIKDIPLLPVILNPTDHSVGHSDNSKVEISMLSQPMQQTLISSFNESQLRAIGIAIATCDLKKISELSLIQGPPGTGKTKTIVAIVSGLLALGGSRKNALKDFNNTPRDSNTSRMRISQSAAIARAWQDAAYARQLAKDGEKDYTVSTENSTRARVLICAQSNAAVDELVSRITGGIFGNDGKFYKPYLVRVGNVKTVHPASLPFFIDTLVEQRLAEDGMHENGPKIETGRDSSQSLRAKLEKLMDSIRFYESMRANGKLDTKASEDGALKVDDVGHEISDEALGAKLKILYGQKKAIYADLAAVQAREKKSSDEIKALKHNLRKSILREAEIVVTTLSGCGGDLYGVCSDSASRCGNLSEHSLFDAVVIDEAAQVGDPKQLPATVLSNLASKFLYQCSMFERLQRAGYPVTMLTDQYRMHPEICRFPSLHFYENKLRDGVLMASKSATFHENICLGPFVFFDIVDGHEYHGKDSGCLSLCNDSEADAAVEITRFFKKRYSSDFLSRKIGIITPYKRQLTLLRSRFTSAFGSDAIADVEFNTIDGFQGREVDILMLSTVRASDLGVKASGNQSNGIGFVADVRRMNVALTRAKLSLWIVGNARTLQTNIHWDALINNAKERKLLMSIGRPYGSIFTKSPSSFKRNLSSNSDSLRSISQGSKVKESRHCLTMTEQEVVKPSSVVECSTGEHVAGNEGKSYKAKRRRDNKEGAMQSVKEKTMGHHKSSPQNGKPVKTGSATKTSSKMAKDPAESSEHGTTGEVMRGDIASSHDSSHQVNEVAGMEHVPKNLIATRKRQRDAVDALLSSALISSKTSKTSLKSDPDPLTSPKSQVQEMVSGTAIPPQIRHHSSRHKNSGDLRCGKAQPGE</sequence>
<gene>
    <name evidence="9" type="ORF">QJS04_geneDACA004132</name>
</gene>